<evidence type="ECO:0000256" key="1">
    <source>
        <dbReference type="SAM" id="SignalP"/>
    </source>
</evidence>
<gene>
    <name evidence="2" type="ORF">L21SP4_00788</name>
</gene>
<evidence type="ECO:0008006" key="4">
    <source>
        <dbReference type="Google" id="ProtNLM"/>
    </source>
</evidence>
<reference evidence="2 3" key="2">
    <citation type="journal article" date="2016" name="ISME J.">
        <title>Characterization of the first cultured representative of Verrucomicrobia subdivision 5 indicates the proposal of a novel phylum.</title>
        <authorList>
            <person name="Spring S."/>
            <person name="Bunk B."/>
            <person name="Sproer C."/>
            <person name="Schumann P."/>
            <person name="Rohde M."/>
            <person name="Tindall B.J."/>
            <person name="Klenk H.P."/>
        </authorList>
    </citation>
    <scope>NUCLEOTIDE SEQUENCE [LARGE SCALE GENOMIC DNA]</scope>
    <source>
        <strain evidence="2 3">L21-Fru-AB</strain>
    </source>
</reference>
<dbReference type="STRING" id="1307763.L21SP4_00788"/>
<dbReference type="RefSeq" id="WP_052881420.1">
    <property type="nucleotide sequence ID" value="NZ_CP010904.1"/>
</dbReference>
<feature type="chain" id="PRO_5005183895" description="Organic solvent tolerance-like N-terminal domain-containing protein" evidence="1">
    <location>
        <begin position="26"/>
        <end position="159"/>
    </location>
</feature>
<dbReference type="AlphaFoldDB" id="A0A0G3ECM4"/>
<protein>
    <recommendedName>
        <fullName evidence="4">Organic solvent tolerance-like N-terminal domain-containing protein</fullName>
    </recommendedName>
</protein>
<dbReference type="EMBL" id="CP010904">
    <property type="protein sequence ID" value="AKJ64053.1"/>
    <property type="molecule type" value="Genomic_DNA"/>
</dbReference>
<organism evidence="2 3">
    <name type="scientific">Kiritimatiella glycovorans</name>
    <dbReference type="NCBI Taxonomy" id="1307763"/>
    <lineage>
        <taxon>Bacteria</taxon>
        <taxon>Pseudomonadati</taxon>
        <taxon>Kiritimatiellota</taxon>
        <taxon>Kiritimatiellia</taxon>
        <taxon>Kiritimatiellales</taxon>
        <taxon>Kiritimatiellaceae</taxon>
        <taxon>Kiritimatiella</taxon>
    </lineage>
</organism>
<feature type="signal peptide" evidence="1">
    <location>
        <begin position="1"/>
        <end position="25"/>
    </location>
</feature>
<keyword evidence="3" id="KW-1185">Reference proteome</keyword>
<evidence type="ECO:0000313" key="3">
    <source>
        <dbReference type="Proteomes" id="UP000035268"/>
    </source>
</evidence>
<sequence precursor="true">MRSLRYDNLAWFLALLLIPAACCSAAKGEGDGEPAVEPGLEISGFRAPEYGDDGEMLSQIFGDHARMLGEGMVEIRGLRIEFYRGGGTAAVVEAPHCRYDRDRERAFSDGRVRIELPDAVIRGTRFVFERETRRFRITDGARVTLNQERLGLNGGKTSE</sequence>
<reference evidence="3" key="1">
    <citation type="submission" date="2015-02" db="EMBL/GenBank/DDBJ databases">
        <title>Description and complete genome sequence of the first cultured representative of the subdivision 5 of the Verrucomicrobia phylum.</title>
        <authorList>
            <person name="Spring S."/>
            <person name="Bunk B."/>
            <person name="Sproer C."/>
            <person name="Klenk H.-P."/>
        </authorList>
    </citation>
    <scope>NUCLEOTIDE SEQUENCE [LARGE SCALE GENOMIC DNA]</scope>
    <source>
        <strain evidence="3">L21-Fru-AB</strain>
    </source>
</reference>
<proteinExistence type="predicted"/>
<evidence type="ECO:0000313" key="2">
    <source>
        <dbReference type="EMBL" id="AKJ64053.1"/>
    </source>
</evidence>
<accession>A0A0G3ECM4</accession>
<dbReference type="Proteomes" id="UP000035268">
    <property type="component" value="Chromosome"/>
</dbReference>
<name>A0A0G3ECM4_9BACT</name>
<keyword evidence="1" id="KW-0732">Signal</keyword>
<dbReference type="KEGG" id="vbl:L21SP4_00788"/>